<evidence type="ECO:0000313" key="3">
    <source>
        <dbReference type="Proteomes" id="UP001487296"/>
    </source>
</evidence>
<comment type="caution">
    <text evidence="2">The sequence shown here is derived from an EMBL/GenBank/DDBJ whole genome shotgun (WGS) entry which is preliminary data.</text>
</comment>
<feature type="signal peptide" evidence="1">
    <location>
        <begin position="1"/>
        <end position="20"/>
    </location>
</feature>
<evidence type="ECO:0000313" key="2">
    <source>
        <dbReference type="EMBL" id="MEQ2487173.1"/>
    </source>
</evidence>
<sequence>MMKHIAYAALLALTLTVASCGNGPRKELNKLLLELADADQTIDGNDWQKIAHFLDRNKPHFKEFYDHGQIDVDDVEDYISDFFEHRRPSKHIAFQGIGAKQPTFHIYVERSGSMAPYDSKDGDGSFRAAIMALQNNLPGTATIDSVGEKGYTNFQQIFDQILNRTNEDQVSILVTDLIYSVKDMQGVNPQRVFSEIEGMTNAVFKSEVKNKSMLVVRMMGSYNGPYYSYDNSVKPFAGRRPYYIIIVASNTNMVRLTHDATLRTFADMERMRGYDNMCLMTANDIYKPYYSLLLSNRDVRGRFRPERGQDTQIRSLTGVEPDRNSGDIQLALAVDLSHLLIDQRYLTDVSNYEVKADDDVRIKEIRKIEKADMTPAEKKYLGTATHIFVLQAASIGHGQEVEIKLLNRMPQWIGAASTDNDLTPDANTTFGLKYLLGGIYDSYNRNADDHYYFELELVLDR</sequence>
<evidence type="ECO:0000256" key="1">
    <source>
        <dbReference type="SAM" id="SignalP"/>
    </source>
</evidence>
<evidence type="ECO:0008006" key="4">
    <source>
        <dbReference type="Google" id="ProtNLM"/>
    </source>
</evidence>
<dbReference type="PROSITE" id="PS51257">
    <property type="entry name" value="PROKAR_LIPOPROTEIN"/>
    <property type="match status" value="1"/>
</dbReference>
<proteinExistence type="predicted"/>
<accession>A0ABV1FS35</accession>
<name>A0ABV1FS35_9BACT</name>
<reference evidence="2 3" key="1">
    <citation type="submission" date="2024-04" db="EMBL/GenBank/DDBJ databases">
        <title>Human intestinal bacterial collection.</title>
        <authorList>
            <person name="Pauvert C."/>
            <person name="Hitch T.C.A."/>
            <person name="Clavel T."/>
        </authorList>
    </citation>
    <scope>NUCLEOTIDE SEQUENCE [LARGE SCALE GENOMIC DNA]</scope>
    <source>
        <strain evidence="2 3">CLA-AA-H145</strain>
    </source>
</reference>
<gene>
    <name evidence="2" type="ORF">AAAT34_08930</name>
</gene>
<keyword evidence="3" id="KW-1185">Reference proteome</keyword>
<keyword evidence="1" id="KW-0732">Signal</keyword>
<dbReference type="Proteomes" id="UP001487296">
    <property type="component" value="Unassembled WGS sequence"/>
</dbReference>
<organism evidence="2 3">
    <name type="scientific">Hallella faecis</name>
    <dbReference type="NCBI Taxonomy" id="2841596"/>
    <lineage>
        <taxon>Bacteria</taxon>
        <taxon>Pseudomonadati</taxon>
        <taxon>Bacteroidota</taxon>
        <taxon>Bacteroidia</taxon>
        <taxon>Bacteroidales</taxon>
        <taxon>Prevotellaceae</taxon>
        <taxon>Hallella</taxon>
    </lineage>
</organism>
<dbReference type="EMBL" id="JBBNFP010000035">
    <property type="protein sequence ID" value="MEQ2487173.1"/>
    <property type="molecule type" value="Genomic_DNA"/>
</dbReference>
<protein>
    <recommendedName>
        <fullName evidence="4">Lipoprotein</fullName>
    </recommendedName>
</protein>
<dbReference type="RefSeq" id="WP_252344951.1">
    <property type="nucleotide sequence ID" value="NZ_JAHKBE010000034.1"/>
</dbReference>
<feature type="chain" id="PRO_5046868256" description="Lipoprotein" evidence="1">
    <location>
        <begin position="21"/>
        <end position="461"/>
    </location>
</feature>